<keyword evidence="11" id="KW-1185">Reference proteome</keyword>
<dbReference type="GO" id="GO:0051028">
    <property type="term" value="P:mRNA transport"/>
    <property type="evidence" value="ECO:0007669"/>
    <property type="project" value="UniProtKB-KW"/>
</dbReference>
<dbReference type="PANTHER" id="PTHR23198">
    <property type="entry name" value="NUCLEOPORIN"/>
    <property type="match status" value="1"/>
</dbReference>
<keyword evidence="8" id="KW-0539">Nucleus</keyword>
<dbReference type="GO" id="GO:0008139">
    <property type="term" value="F:nuclear localization sequence binding"/>
    <property type="evidence" value="ECO:0007669"/>
    <property type="project" value="TreeGrafter"/>
</dbReference>
<evidence type="ECO:0000256" key="6">
    <source>
        <dbReference type="ARBA" id="ARBA00023010"/>
    </source>
</evidence>
<dbReference type="GO" id="GO:0006606">
    <property type="term" value="P:protein import into nucleus"/>
    <property type="evidence" value="ECO:0007669"/>
    <property type="project" value="TreeGrafter"/>
</dbReference>
<dbReference type="GO" id="GO:0034398">
    <property type="term" value="P:telomere tethering at nuclear periphery"/>
    <property type="evidence" value="ECO:0007669"/>
    <property type="project" value="TreeGrafter"/>
</dbReference>
<feature type="compositionally biased region" description="Basic and acidic residues" evidence="9">
    <location>
        <begin position="404"/>
        <end position="415"/>
    </location>
</feature>
<evidence type="ECO:0000256" key="1">
    <source>
        <dbReference type="ARBA" id="ARBA00004567"/>
    </source>
</evidence>
<feature type="region of interest" description="Disordered" evidence="9">
    <location>
        <begin position="300"/>
        <end position="347"/>
    </location>
</feature>
<dbReference type="Proteomes" id="UP001152795">
    <property type="component" value="Unassembled WGS sequence"/>
</dbReference>
<keyword evidence="5" id="KW-0653">Protein transport</keyword>
<evidence type="ECO:0000256" key="7">
    <source>
        <dbReference type="ARBA" id="ARBA00023132"/>
    </source>
</evidence>
<feature type="region of interest" description="Disordered" evidence="9">
    <location>
        <begin position="751"/>
        <end position="780"/>
    </location>
</feature>
<dbReference type="InterPro" id="IPR037665">
    <property type="entry name" value="Nucleoporin_S59-like"/>
</dbReference>
<dbReference type="AlphaFoldDB" id="A0A7D9JCV7"/>
<evidence type="ECO:0000313" key="10">
    <source>
        <dbReference type="EMBL" id="CAB4026710.1"/>
    </source>
</evidence>
<evidence type="ECO:0000256" key="4">
    <source>
        <dbReference type="ARBA" id="ARBA00022816"/>
    </source>
</evidence>
<evidence type="ECO:0000256" key="8">
    <source>
        <dbReference type="ARBA" id="ARBA00023242"/>
    </source>
</evidence>
<keyword evidence="6" id="KW-0811">Translocation</keyword>
<dbReference type="InterPro" id="IPR007230">
    <property type="entry name" value="Nup98_auto-Pept-S59_dom"/>
</dbReference>
<feature type="compositionally biased region" description="Polar residues" evidence="9">
    <location>
        <begin position="385"/>
        <end position="403"/>
    </location>
</feature>
<dbReference type="GO" id="GO:0017056">
    <property type="term" value="F:structural constituent of nuclear pore"/>
    <property type="evidence" value="ECO:0007669"/>
    <property type="project" value="InterPro"/>
</dbReference>
<keyword evidence="3" id="KW-0813">Transport</keyword>
<dbReference type="PANTHER" id="PTHR23198:SF6">
    <property type="entry name" value="NUCLEAR PORE COMPLEX PROTEIN NUP98-NUP96"/>
    <property type="match status" value="1"/>
</dbReference>
<dbReference type="Pfam" id="PF04096">
    <property type="entry name" value="Nucleoporin2"/>
    <property type="match status" value="1"/>
</dbReference>
<dbReference type="GO" id="GO:0044614">
    <property type="term" value="C:nuclear pore cytoplasmic filaments"/>
    <property type="evidence" value="ECO:0007669"/>
    <property type="project" value="TreeGrafter"/>
</dbReference>
<feature type="region of interest" description="Disordered" evidence="9">
    <location>
        <begin position="1"/>
        <end position="26"/>
    </location>
</feature>
<organism evidence="10 11">
    <name type="scientific">Paramuricea clavata</name>
    <name type="common">Red gorgonian</name>
    <name type="synonym">Violescent sea-whip</name>
    <dbReference type="NCBI Taxonomy" id="317549"/>
    <lineage>
        <taxon>Eukaryota</taxon>
        <taxon>Metazoa</taxon>
        <taxon>Cnidaria</taxon>
        <taxon>Anthozoa</taxon>
        <taxon>Octocorallia</taxon>
        <taxon>Malacalcyonacea</taxon>
        <taxon>Plexauridae</taxon>
        <taxon>Paramuricea</taxon>
    </lineage>
</organism>
<comment type="caution">
    <text evidence="10">The sequence shown here is derived from an EMBL/GenBank/DDBJ whole genome shotgun (WGS) entry which is preliminary data.</text>
</comment>
<dbReference type="GO" id="GO:0000973">
    <property type="term" value="P:post-transcriptional tethering of RNA polymerase II gene DNA at nuclear periphery"/>
    <property type="evidence" value="ECO:0007669"/>
    <property type="project" value="TreeGrafter"/>
</dbReference>
<dbReference type="Gene3D" id="3.30.1610.10">
    <property type="entry name" value="Peptidase S59, nucleoporin"/>
    <property type="match status" value="1"/>
</dbReference>
<accession>A0A7D9JCV7</accession>
<dbReference type="InterPro" id="IPR036903">
    <property type="entry name" value="Nup98_auto-Pept-S59_dom_sf"/>
</dbReference>
<protein>
    <submittedName>
        <fullName evidence="10">Nuclear pore complex Nup98-Nup96-like</fullName>
    </submittedName>
</protein>
<dbReference type="GO" id="GO:0006405">
    <property type="term" value="P:RNA export from nucleus"/>
    <property type="evidence" value="ECO:0007669"/>
    <property type="project" value="TreeGrafter"/>
</dbReference>
<name>A0A7D9JCV7_PARCT</name>
<evidence type="ECO:0000256" key="5">
    <source>
        <dbReference type="ARBA" id="ARBA00022927"/>
    </source>
</evidence>
<reference evidence="10" key="1">
    <citation type="submission" date="2020-04" db="EMBL/GenBank/DDBJ databases">
        <authorList>
            <person name="Alioto T."/>
            <person name="Alioto T."/>
            <person name="Gomez Garrido J."/>
        </authorList>
    </citation>
    <scope>NUCLEOTIDE SEQUENCE</scope>
    <source>
        <strain evidence="10">A484AB</strain>
    </source>
</reference>
<feature type="non-terminal residue" evidence="10">
    <location>
        <position position="1"/>
    </location>
</feature>
<keyword evidence="4" id="KW-0509">mRNA transport</keyword>
<evidence type="ECO:0000256" key="2">
    <source>
        <dbReference type="ARBA" id="ARBA00008926"/>
    </source>
</evidence>
<feature type="compositionally biased region" description="Polar residues" evidence="9">
    <location>
        <begin position="317"/>
        <end position="333"/>
    </location>
</feature>
<dbReference type="PROSITE" id="PS51434">
    <property type="entry name" value="NUP_C"/>
    <property type="match status" value="1"/>
</dbReference>
<sequence length="780" mass="83308">MEDYQLGRKGPQASGTGTTTGTGMFGSSFGTSTGGSTFGTGGFGTSTATGIFGQSGQTNMFGAKTTSGGLFGNSSTTFSAPSAFTNTFGNKPGGLFGTTTTTPSTGLFGTTPAFGTASVGSSLFGTPSFGQTTQAGVFGASSQPGGMFGKPAFGTNTSGAGGLFGTSTFGQTSQPSLFGPKSTTGTLGTFGTTSTGGLFGTQNKPGFGTTFGTGTATNMFGNTTGTGLFGNSSLGFGTTGSTLGQTSTLGGTFGQTTLGGIGTGLVGQNNVAALQQQQQLQQQLQQQVLALTSSPFGDSPLFRNLTSRTRSDKPLSLASQAKQRGTNTPSQYKLSPRPSARVKPRAIGKLNFSQTRLFDGLDDEVEYSGETFVPRRSIKKLVLNSKSQTRSIASELSNSSQTNGKDREDSPETSHIRPASNGETSRDSFYSPKLNSSFGKDDQDSPVVGVRRSNIPRTLDEQDTGVNGEASTTQGEPLNAVGNEDKDSDDEQGPEPKQGETLEDQTQRNAGQRGCGVILERPEYYCNPTIAELDDMVDENGDVIVGDFVVGREGFGMVKFFGEFNVAGLNLDEIVSFRRREIEVYPDTYPDKPPVGEALNRKSEVTLYKVWPNDKTTRTPIKNPDRLRKVGWLEKLENATGRLGATFVDYQAETGTWIFTVDHFTRYGLKEVQIEMEDGSVTRPPLPSFHEDKEKLLEKARLEKEKAAIAMKMRLEEDLENRKKLMQEKVYDENSSFLEAQDDSQMTDISHETFPDFQEPLEEEENHTSPASHHLASAMG</sequence>
<dbReference type="EMBL" id="CACRXK020014363">
    <property type="protein sequence ID" value="CAB4026710.1"/>
    <property type="molecule type" value="Genomic_DNA"/>
</dbReference>
<dbReference type="SUPFAM" id="SSF82215">
    <property type="entry name" value="C-terminal autoproteolytic domain of nucleoporin nup98"/>
    <property type="match status" value="1"/>
</dbReference>
<dbReference type="OrthoDB" id="3797628at2759"/>
<feature type="region of interest" description="Disordered" evidence="9">
    <location>
        <begin position="385"/>
        <end position="514"/>
    </location>
</feature>
<gene>
    <name evidence="10" type="ORF">PACLA_8A060491</name>
</gene>
<evidence type="ECO:0000313" key="11">
    <source>
        <dbReference type="Proteomes" id="UP001152795"/>
    </source>
</evidence>
<dbReference type="GO" id="GO:0003723">
    <property type="term" value="F:RNA binding"/>
    <property type="evidence" value="ECO:0007669"/>
    <property type="project" value="TreeGrafter"/>
</dbReference>
<evidence type="ECO:0000256" key="9">
    <source>
        <dbReference type="SAM" id="MobiDB-lite"/>
    </source>
</evidence>
<evidence type="ECO:0000256" key="3">
    <source>
        <dbReference type="ARBA" id="ARBA00022448"/>
    </source>
</evidence>
<keyword evidence="7" id="KW-0906">Nuclear pore complex</keyword>
<comment type="subcellular location">
    <subcellularLocation>
        <location evidence="1">Nucleus</location>
        <location evidence="1">Nuclear pore complex</location>
    </subcellularLocation>
</comment>
<proteinExistence type="inferred from homology"/>
<comment type="similarity">
    <text evidence="2">Belongs to the nucleoporin GLFG family.</text>
</comment>